<evidence type="ECO:0000313" key="1">
    <source>
        <dbReference type="EMBL" id="KKN29404.1"/>
    </source>
</evidence>
<protein>
    <submittedName>
        <fullName evidence="1">Uncharacterized protein</fullName>
    </submittedName>
</protein>
<reference evidence="1" key="1">
    <citation type="journal article" date="2015" name="Nature">
        <title>Complex archaea that bridge the gap between prokaryotes and eukaryotes.</title>
        <authorList>
            <person name="Spang A."/>
            <person name="Saw J.H."/>
            <person name="Jorgensen S.L."/>
            <person name="Zaremba-Niedzwiedzka K."/>
            <person name="Martijn J."/>
            <person name="Lind A.E."/>
            <person name="van Eijk R."/>
            <person name="Schleper C."/>
            <person name="Guy L."/>
            <person name="Ettema T.J."/>
        </authorList>
    </citation>
    <scope>NUCLEOTIDE SEQUENCE</scope>
</reference>
<dbReference type="AlphaFoldDB" id="A0A0F9PGY0"/>
<comment type="caution">
    <text evidence="1">The sequence shown here is derived from an EMBL/GenBank/DDBJ whole genome shotgun (WGS) entry which is preliminary data.</text>
</comment>
<organism evidence="1">
    <name type="scientific">marine sediment metagenome</name>
    <dbReference type="NCBI Taxonomy" id="412755"/>
    <lineage>
        <taxon>unclassified sequences</taxon>
        <taxon>metagenomes</taxon>
        <taxon>ecological metagenomes</taxon>
    </lineage>
</organism>
<dbReference type="EMBL" id="LAZR01002490">
    <property type="protein sequence ID" value="KKN29404.1"/>
    <property type="molecule type" value="Genomic_DNA"/>
</dbReference>
<sequence>MKCMTCTFGATCGQPTRDREDCLPTYKHYEEGDPRVRLLELQRSGEINIVIGGEGEYEVNAKWSIHRAYKHLAIVCNECGGLVTHDSSIQLVLGKTYGPTFVLEWMHGKLYKISIREHTVWWEAE</sequence>
<gene>
    <name evidence="1" type="ORF">LCGC14_0844320</name>
</gene>
<name>A0A0F9PGY0_9ZZZZ</name>
<accession>A0A0F9PGY0</accession>
<proteinExistence type="predicted"/>